<dbReference type="InterPro" id="IPR001841">
    <property type="entry name" value="Znf_RING"/>
</dbReference>
<dbReference type="AlphaFoldDB" id="A0A8H3ISF2"/>
<dbReference type="OrthoDB" id="5600418at2759"/>
<accession>A0A8H3ISF2</accession>
<dbReference type="PROSITE" id="PS50089">
    <property type="entry name" value="ZF_RING_2"/>
    <property type="match status" value="1"/>
</dbReference>
<feature type="domain" description="RING-type" evidence="2">
    <location>
        <begin position="65"/>
        <end position="117"/>
    </location>
</feature>
<name>A0A8H3ISF2_9LECA</name>
<dbReference type="Proteomes" id="UP000664534">
    <property type="component" value="Unassembled WGS sequence"/>
</dbReference>
<reference evidence="3" key="1">
    <citation type="submission" date="2021-03" db="EMBL/GenBank/DDBJ databases">
        <authorList>
            <person name="Tagirdzhanova G."/>
        </authorList>
    </citation>
    <scope>NUCLEOTIDE SEQUENCE</scope>
</reference>
<comment type="caution">
    <text evidence="3">The sequence shown here is derived from an EMBL/GenBank/DDBJ whole genome shotgun (WGS) entry which is preliminary data.</text>
</comment>
<keyword evidence="1" id="KW-0479">Metal-binding</keyword>
<organism evidence="3 4">
    <name type="scientific">Imshaugia aleurites</name>
    <dbReference type="NCBI Taxonomy" id="172621"/>
    <lineage>
        <taxon>Eukaryota</taxon>
        <taxon>Fungi</taxon>
        <taxon>Dikarya</taxon>
        <taxon>Ascomycota</taxon>
        <taxon>Pezizomycotina</taxon>
        <taxon>Lecanoromycetes</taxon>
        <taxon>OSLEUM clade</taxon>
        <taxon>Lecanoromycetidae</taxon>
        <taxon>Lecanorales</taxon>
        <taxon>Lecanorineae</taxon>
        <taxon>Parmeliaceae</taxon>
        <taxon>Imshaugia</taxon>
    </lineage>
</organism>
<dbReference type="EMBL" id="CAJPDT010000036">
    <property type="protein sequence ID" value="CAF9924354.1"/>
    <property type="molecule type" value="Genomic_DNA"/>
</dbReference>
<keyword evidence="4" id="KW-1185">Reference proteome</keyword>
<gene>
    <name evidence="3" type="ORF">IMSHALPRED_006160</name>
</gene>
<keyword evidence="1" id="KW-0862">Zinc</keyword>
<evidence type="ECO:0000313" key="3">
    <source>
        <dbReference type="EMBL" id="CAF9924354.1"/>
    </source>
</evidence>
<evidence type="ECO:0000256" key="1">
    <source>
        <dbReference type="PROSITE-ProRule" id="PRU00175"/>
    </source>
</evidence>
<keyword evidence="1" id="KW-0863">Zinc-finger</keyword>
<dbReference type="InterPro" id="IPR013083">
    <property type="entry name" value="Znf_RING/FYVE/PHD"/>
</dbReference>
<evidence type="ECO:0000259" key="2">
    <source>
        <dbReference type="PROSITE" id="PS50089"/>
    </source>
</evidence>
<dbReference type="Gene3D" id="3.30.40.10">
    <property type="entry name" value="Zinc/RING finger domain, C3HC4 (zinc finger)"/>
    <property type="match status" value="1"/>
</dbReference>
<proteinExistence type="predicted"/>
<dbReference type="GO" id="GO:0008270">
    <property type="term" value="F:zinc ion binding"/>
    <property type="evidence" value="ECO:0007669"/>
    <property type="project" value="UniProtKB-KW"/>
</dbReference>
<sequence>MPAEILNQLEPLVPKIEASIANKRVIPAMKTEPLDPLKSELRAMKFILNLPIIDVDFLHDDEKRCGLCDGTYDAEFRVCGRGEVPCHLPCGHIAGHWCLREWLSPYEGGFTKCPFCSVDFPQMFADVEPPPSTTGDLASEDRYDHEVSDGELSRQVSQLSKDSGASADEIRRYLSIDEVLERARSQIGGLDLGTEVRDFADHWR</sequence>
<dbReference type="SUPFAM" id="SSF57850">
    <property type="entry name" value="RING/U-box"/>
    <property type="match status" value="1"/>
</dbReference>
<evidence type="ECO:0000313" key="4">
    <source>
        <dbReference type="Proteomes" id="UP000664534"/>
    </source>
</evidence>
<protein>
    <recommendedName>
        <fullName evidence="2">RING-type domain-containing protein</fullName>
    </recommendedName>
</protein>